<feature type="compositionally biased region" description="Basic and acidic residues" evidence="6">
    <location>
        <begin position="202"/>
        <end position="212"/>
    </location>
</feature>
<reference evidence="7" key="1">
    <citation type="submission" date="2019-08" db="EMBL/GenBank/DDBJ databases">
        <title>The genome of the North American firefly Photinus pyralis.</title>
        <authorList>
            <consortium name="Photinus pyralis genome working group"/>
            <person name="Fallon T.R."/>
            <person name="Sander Lower S.E."/>
            <person name="Weng J.-K."/>
        </authorList>
    </citation>
    <scope>NUCLEOTIDE SEQUENCE</scope>
    <source>
        <strain evidence="7">TRF0915ILg1</strain>
        <tissue evidence="7">Whole body</tissue>
    </source>
</reference>
<sequence length="229" mass="26417">MNQADVSKLVSKLKIKVNPRLRKFRNAEGPLGRLKKLRKTVTALVKHERIELNYPRADEARMYAERLISEAIRYGDCHKTTMELADFWLEEKQLVHKLFKVLVPRFQDYNVSYTHMYRAPRPYPGPMHKKAVLELRGNPYPSLLPDMISNRNLIHNVLLDEAKKEYRAQKYAEIAAKIESAENQFIGKADTSSNTSNEEIATSEKSRVKDAEGSISESSEINKVQDDKK</sequence>
<dbReference type="InterPro" id="IPR000456">
    <property type="entry name" value="Ribosomal_bL17"/>
</dbReference>
<evidence type="ECO:0000256" key="3">
    <source>
        <dbReference type="ARBA" id="ARBA00023274"/>
    </source>
</evidence>
<evidence type="ECO:0000256" key="5">
    <source>
        <dbReference type="ARBA" id="ARBA00035413"/>
    </source>
</evidence>
<evidence type="ECO:0000256" key="1">
    <source>
        <dbReference type="ARBA" id="ARBA00008777"/>
    </source>
</evidence>
<evidence type="ECO:0000256" key="6">
    <source>
        <dbReference type="SAM" id="MobiDB-lite"/>
    </source>
</evidence>
<evidence type="ECO:0000313" key="8">
    <source>
        <dbReference type="Proteomes" id="UP000801492"/>
    </source>
</evidence>
<feature type="region of interest" description="Disordered" evidence="6">
    <location>
        <begin position="185"/>
        <end position="229"/>
    </location>
</feature>
<name>A0A8K0GK13_IGNLU</name>
<dbReference type="OrthoDB" id="275000at2759"/>
<keyword evidence="2" id="KW-0689">Ribosomal protein</keyword>
<keyword evidence="3" id="KW-0687">Ribonucleoprotein</keyword>
<dbReference type="EMBL" id="VTPC01001170">
    <property type="protein sequence ID" value="KAF2902849.1"/>
    <property type="molecule type" value="Genomic_DNA"/>
</dbReference>
<dbReference type="Proteomes" id="UP000801492">
    <property type="component" value="Unassembled WGS sequence"/>
</dbReference>
<organism evidence="7 8">
    <name type="scientific">Ignelater luminosus</name>
    <name type="common">Cucubano</name>
    <name type="synonym">Pyrophorus luminosus</name>
    <dbReference type="NCBI Taxonomy" id="2038154"/>
    <lineage>
        <taxon>Eukaryota</taxon>
        <taxon>Metazoa</taxon>
        <taxon>Ecdysozoa</taxon>
        <taxon>Arthropoda</taxon>
        <taxon>Hexapoda</taxon>
        <taxon>Insecta</taxon>
        <taxon>Pterygota</taxon>
        <taxon>Neoptera</taxon>
        <taxon>Endopterygota</taxon>
        <taxon>Coleoptera</taxon>
        <taxon>Polyphaga</taxon>
        <taxon>Elateriformia</taxon>
        <taxon>Elateroidea</taxon>
        <taxon>Elateridae</taxon>
        <taxon>Agrypninae</taxon>
        <taxon>Pyrophorini</taxon>
        <taxon>Ignelater</taxon>
    </lineage>
</organism>
<evidence type="ECO:0000256" key="2">
    <source>
        <dbReference type="ARBA" id="ARBA00022980"/>
    </source>
</evidence>
<feature type="compositionally biased region" description="Polar residues" evidence="6">
    <location>
        <begin position="190"/>
        <end position="200"/>
    </location>
</feature>
<dbReference type="GO" id="GO:0003735">
    <property type="term" value="F:structural constituent of ribosome"/>
    <property type="evidence" value="ECO:0007669"/>
    <property type="project" value="InterPro"/>
</dbReference>
<comment type="similarity">
    <text evidence="1">Belongs to the bacterial ribosomal protein bL17 family.</text>
</comment>
<dbReference type="SUPFAM" id="SSF64263">
    <property type="entry name" value="Prokaryotic ribosomal protein L17"/>
    <property type="match status" value="1"/>
</dbReference>
<proteinExistence type="inferred from homology"/>
<protein>
    <recommendedName>
        <fullName evidence="4">Large ribosomal subunit protein bL17m</fullName>
    </recommendedName>
    <alternativeName>
        <fullName evidence="5">39S ribosomal protein L17, mitochondrial</fullName>
    </alternativeName>
</protein>
<dbReference type="FunFam" id="3.90.1030.10:FF:000009">
    <property type="entry name" value="39S ribosomal protein L17, mitochondrial"/>
    <property type="match status" value="1"/>
</dbReference>
<dbReference type="GO" id="GO:0005762">
    <property type="term" value="C:mitochondrial large ribosomal subunit"/>
    <property type="evidence" value="ECO:0007669"/>
    <property type="project" value="TreeGrafter"/>
</dbReference>
<dbReference type="AlphaFoldDB" id="A0A8K0GK13"/>
<evidence type="ECO:0000313" key="7">
    <source>
        <dbReference type="EMBL" id="KAF2902849.1"/>
    </source>
</evidence>
<dbReference type="Pfam" id="PF01196">
    <property type="entry name" value="Ribosomal_L17"/>
    <property type="match status" value="1"/>
</dbReference>
<dbReference type="PANTHER" id="PTHR14413">
    <property type="entry name" value="RIBOSOMAL PROTEIN L17"/>
    <property type="match status" value="1"/>
</dbReference>
<evidence type="ECO:0000256" key="4">
    <source>
        <dbReference type="ARBA" id="ARBA00035290"/>
    </source>
</evidence>
<dbReference type="GO" id="GO:0006412">
    <property type="term" value="P:translation"/>
    <property type="evidence" value="ECO:0007669"/>
    <property type="project" value="InterPro"/>
</dbReference>
<gene>
    <name evidence="7" type="ORF">ILUMI_03343</name>
</gene>
<dbReference type="PANTHER" id="PTHR14413:SF16">
    <property type="entry name" value="LARGE RIBOSOMAL SUBUNIT PROTEIN BL17M"/>
    <property type="match status" value="1"/>
</dbReference>
<dbReference type="Gene3D" id="3.90.1030.10">
    <property type="entry name" value="Ribosomal protein L17"/>
    <property type="match status" value="1"/>
</dbReference>
<comment type="caution">
    <text evidence="7">The sequence shown here is derived from an EMBL/GenBank/DDBJ whole genome shotgun (WGS) entry which is preliminary data.</text>
</comment>
<accession>A0A8K0GK13</accession>
<dbReference type="InterPro" id="IPR036373">
    <property type="entry name" value="Ribosomal_bL17_sf"/>
</dbReference>
<keyword evidence="8" id="KW-1185">Reference proteome</keyword>